<reference evidence="1 2" key="1">
    <citation type="submission" date="2018-05" db="EMBL/GenBank/DDBJ databases">
        <title>The genome of Vibrio coralliilyticus phage YC.</title>
        <authorList>
            <person name="Benler S."/>
        </authorList>
    </citation>
    <scope>NUCLEOTIDE SEQUENCE [LARGE SCALE GENOMIC DNA]</scope>
</reference>
<dbReference type="EMBL" id="MH375644">
    <property type="protein sequence ID" value="AXC34497.1"/>
    <property type="molecule type" value="Genomic_DNA"/>
</dbReference>
<evidence type="ECO:0000313" key="2">
    <source>
        <dbReference type="Proteomes" id="UP000260311"/>
    </source>
</evidence>
<keyword evidence="2" id="KW-1185">Reference proteome</keyword>
<proteinExistence type="predicted"/>
<dbReference type="Proteomes" id="UP000260311">
    <property type="component" value="Segment"/>
</dbReference>
<dbReference type="RefSeq" id="YP_009838343.1">
    <property type="nucleotide sequence ID" value="NC_048709.1"/>
</dbReference>
<name>A0A384ZS83_9CAUD</name>
<protein>
    <submittedName>
        <fullName evidence="1">Uncharacterized protein</fullName>
    </submittedName>
</protein>
<evidence type="ECO:0000313" key="1">
    <source>
        <dbReference type="EMBL" id="AXC34497.1"/>
    </source>
</evidence>
<organism evidence="1 2">
    <name type="scientific">Vibrio phage YC</name>
    <dbReference type="NCBI Taxonomy" id="2267403"/>
    <lineage>
        <taxon>Viruses</taxon>
        <taxon>Duplodnaviria</taxon>
        <taxon>Heunggongvirae</taxon>
        <taxon>Uroviricota</taxon>
        <taxon>Caudoviricetes</taxon>
        <taxon>Pantevenvirales</taxon>
        <taxon>Ackermannviridae</taxon>
        <taxon>Campanilevirus</taxon>
        <taxon>Campanilevirus YC</taxon>
    </lineage>
</organism>
<dbReference type="KEGG" id="vg:55608575"/>
<sequence>MNMFESELKRAFADNNSNYIARKGMILFNEVCKLLGARKKANLEAHGYHFRAEYIRSATDYIKMSLLEDKQDLKEGCNMAVSTENSIFTPEQVAEMVELINEDRGWLSLRDYPRLHNHIISANQHKRNFIVIGDRVIKFEVCERDFRLMEVGVCSIFDEDVMDKALKDIRVKNDIAVTISNVIKHLKQSKEDTATNSSKSFTDNFMEQYGDKLEDINGHKSMIIEVDSVSLMISHVDNEIIFRRLNYFKLG</sequence>
<dbReference type="GeneID" id="55608575"/>
<accession>A0A384ZS83</accession>